<protein>
    <submittedName>
        <fullName evidence="5">Segregation and condensation protein B</fullName>
    </submittedName>
</protein>
<dbReference type="GO" id="GO:0051301">
    <property type="term" value="P:cell division"/>
    <property type="evidence" value="ECO:0007669"/>
    <property type="project" value="UniProtKB-KW"/>
</dbReference>
<keyword evidence="1" id="KW-0963">Cytoplasm</keyword>
<dbReference type="InterPro" id="IPR036388">
    <property type="entry name" value="WH-like_DNA-bd_sf"/>
</dbReference>
<comment type="caution">
    <text evidence="5">The sequence shown here is derived from an EMBL/GenBank/DDBJ whole genome shotgun (WGS) entry which is preliminary data.</text>
</comment>
<dbReference type="PATRIC" id="fig|1235794.3.peg.291"/>
<evidence type="ECO:0000256" key="1">
    <source>
        <dbReference type="ARBA" id="ARBA00022490"/>
    </source>
</evidence>
<dbReference type="HOGENOM" id="CLU_045647_5_1_11"/>
<evidence type="ECO:0000256" key="2">
    <source>
        <dbReference type="ARBA" id="ARBA00022618"/>
    </source>
</evidence>
<dbReference type="AlphaFoldDB" id="R9L179"/>
<accession>R9L179</accession>
<keyword evidence="4" id="KW-0131">Cell cycle</keyword>
<keyword evidence="2" id="KW-0132">Cell division</keyword>
<dbReference type="Gene3D" id="1.10.10.10">
    <property type="entry name" value="Winged helix-like DNA-binding domain superfamily/Winged helix DNA-binding domain"/>
    <property type="match status" value="2"/>
</dbReference>
<dbReference type="EMBL" id="ASSY01000005">
    <property type="protein sequence ID" value="EOS52273.1"/>
    <property type="molecule type" value="Genomic_DNA"/>
</dbReference>
<keyword evidence="3" id="KW-0159">Chromosome partition</keyword>
<dbReference type="InterPro" id="IPR036390">
    <property type="entry name" value="WH_DNA-bd_sf"/>
</dbReference>
<evidence type="ECO:0000256" key="3">
    <source>
        <dbReference type="ARBA" id="ARBA00022829"/>
    </source>
</evidence>
<dbReference type="GO" id="GO:0051304">
    <property type="term" value="P:chromosome separation"/>
    <property type="evidence" value="ECO:0007669"/>
    <property type="project" value="InterPro"/>
</dbReference>
<organism evidence="5 6">
    <name type="scientific">Adlercreutzia caecimuris B7</name>
    <dbReference type="NCBI Taxonomy" id="1235794"/>
    <lineage>
        <taxon>Bacteria</taxon>
        <taxon>Bacillati</taxon>
        <taxon>Actinomycetota</taxon>
        <taxon>Coriobacteriia</taxon>
        <taxon>Eggerthellales</taxon>
        <taxon>Eggerthellaceae</taxon>
        <taxon>Adlercreutzia</taxon>
    </lineage>
</organism>
<evidence type="ECO:0000313" key="6">
    <source>
        <dbReference type="Proteomes" id="UP000014204"/>
    </source>
</evidence>
<sequence length="357" mass="37193">MFQGLQEHQLAGALEAMLFVTDEPVGTIALAEMLECEPGQVEAALVALREKLERDGSGIQLREVAGGWRLFTHPAYHELIEKYVLSWDTRKLSAAAMETLAIVAYTQPVTRAGVASVRGVNSDSPINSLVEKGLVREVGTADTPGNPTLYGTTCGFLEKFGLRSPADLPDLADFAPDEETRRLITERLSATREDVAVSDEQARGMARALMGEDAAEGDGEALLFDEEMYAGLDAAAASLTEALDVERAGTAERAGAGEEGPEGESAFGAAADVAGGEGLGTVAATIGGAAGELRAVSAGEAAGELRAVRAGEAAGELRAARPGEKSAEAMFAEAIASTLGVVDKIDFDSLTFETDDE</sequence>
<evidence type="ECO:0000313" key="5">
    <source>
        <dbReference type="EMBL" id="EOS52273.1"/>
    </source>
</evidence>
<dbReference type="STRING" id="1235794.C811_00296"/>
<gene>
    <name evidence="5" type="ORF">C811_00296</name>
</gene>
<name>R9L179_9ACTN</name>
<dbReference type="NCBIfam" id="TIGR00281">
    <property type="entry name" value="SMC-Scp complex subunit ScpB"/>
    <property type="match status" value="1"/>
</dbReference>
<dbReference type="InterPro" id="IPR005234">
    <property type="entry name" value="ScpB_csome_segregation"/>
</dbReference>
<dbReference type="GeneID" id="82191929"/>
<evidence type="ECO:0000256" key="4">
    <source>
        <dbReference type="ARBA" id="ARBA00023306"/>
    </source>
</evidence>
<dbReference type="eggNOG" id="COG1386">
    <property type="taxonomic scope" value="Bacteria"/>
</dbReference>
<reference evidence="5 6" key="1">
    <citation type="submission" date="2013-04" db="EMBL/GenBank/DDBJ databases">
        <title>The Genome Sequence of Enterorhabdus caecimuris B7.</title>
        <authorList>
            <consortium name="The Broad Institute Genomics Platform"/>
            <consortium name="The Broad Institute Genome Sequencing Center for Infectious Disease"/>
            <person name="Earl A."/>
            <person name="Xavier R."/>
            <person name="Elson C."/>
            <person name="Duck W."/>
            <person name="Walker B."/>
            <person name="Young S."/>
            <person name="Zeng Q."/>
            <person name="Gargeya S."/>
            <person name="Fitzgerald M."/>
            <person name="Haas B."/>
            <person name="Abouelleil A."/>
            <person name="Allen A.W."/>
            <person name="Alvarado L."/>
            <person name="Arachchi H.M."/>
            <person name="Berlin A.M."/>
            <person name="Chapman S.B."/>
            <person name="Gainer-Dewar J."/>
            <person name="Goldberg J."/>
            <person name="Griggs A."/>
            <person name="Gujja S."/>
            <person name="Hansen M."/>
            <person name="Howarth C."/>
            <person name="Imamovic A."/>
            <person name="Ireland A."/>
            <person name="Larimer J."/>
            <person name="McCowan C."/>
            <person name="Murphy C."/>
            <person name="Pearson M."/>
            <person name="Poon T.W."/>
            <person name="Priest M."/>
            <person name="Roberts A."/>
            <person name="Saif S."/>
            <person name="Shea T."/>
            <person name="Sisk P."/>
            <person name="Sykes S."/>
            <person name="Wortman J."/>
            <person name="Nusbaum C."/>
            <person name="Birren B."/>
        </authorList>
    </citation>
    <scope>NUCLEOTIDE SEQUENCE [LARGE SCALE GENOMIC DNA]</scope>
    <source>
        <strain evidence="5 6">B7</strain>
    </source>
</reference>
<dbReference type="Proteomes" id="UP000014204">
    <property type="component" value="Unassembled WGS sequence"/>
</dbReference>
<dbReference type="SUPFAM" id="SSF46785">
    <property type="entry name" value="Winged helix' DNA-binding domain"/>
    <property type="match status" value="2"/>
</dbReference>
<proteinExistence type="predicted"/>
<dbReference type="OrthoDB" id="9806226at2"/>
<dbReference type="Pfam" id="PF04079">
    <property type="entry name" value="SMC_ScpB"/>
    <property type="match status" value="1"/>
</dbReference>
<keyword evidence="6" id="KW-1185">Reference proteome</keyword>
<dbReference type="PANTHER" id="PTHR34298:SF2">
    <property type="entry name" value="SEGREGATION AND CONDENSATION PROTEIN B"/>
    <property type="match status" value="1"/>
</dbReference>
<dbReference type="RefSeq" id="WP_016308537.1">
    <property type="nucleotide sequence ID" value="NZ_KE159646.1"/>
</dbReference>
<dbReference type="PANTHER" id="PTHR34298">
    <property type="entry name" value="SEGREGATION AND CONDENSATION PROTEIN B"/>
    <property type="match status" value="1"/>
</dbReference>